<evidence type="ECO:0000313" key="4">
    <source>
        <dbReference type="Proteomes" id="UP001177670"/>
    </source>
</evidence>
<evidence type="ECO:0000313" key="3">
    <source>
        <dbReference type="EMBL" id="KAK1118090.1"/>
    </source>
</evidence>
<accession>A0AA40FGK4</accession>
<dbReference type="AlphaFoldDB" id="A0AA40FGK4"/>
<protein>
    <submittedName>
        <fullName evidence="3">Uncharacterized protein</fullName>
    </submittedName>
</protein>
<comment type="similarity">
    <text evidence="1">Belongs to the type-B carboxylesterase/lipase family.</text>
</comment>
<dbReference type="Proteomes" id="UP001177670">
    <property type="component" value="Unassembled WGS sequence"/>
</dbReference>
<keyword evidence="4" id="KW-1185">Reference proteome</keyword>
<gene>
    <name evidence="3" type="ORF">K0M31_015366</name>
</gene>
<name>A0AA40FGK4_9HYME</name>
<dbReference type="EMBL" id="JAHYIQ010000045">
    <property type="protein sequence ID" value="KAK1118090.1"/>
    <property type="molecule type" value="Genomic_DNA"/>
</dbReference>
<proteinExistence type="inferred from homology"/>
<comment type="caution">
    <text evidence="3">The sequence shown here is derived from an EMBL/GenBank/DDBJ whole genome shotgun (WGS) entry which is preliminary data.</text>
</comment>
<keyword evidence="2" id="KW-1133">Transmembrane helix</keyword>
<evidence type="ECO:0000256" key="1">
    <source>
        <dbReference type="ARBA" id="ARBA00005964"/>
    </source>
</evidence>
<dbReference type="InterPro" id="IPR051093">
    <property type="entry name" value="Neuroligin/BSAL"/>
</dbReference>
<evidence type="ECO:0000256" key="2">
    <source>
        <dbReference type="SAM" id="Phobius"/>
    </source>
</evidence>
<keyword evidence="2" id="KW-0472">Membrane</keyword>
<keyword evidence="2" id="KW-0812">Transmembrane</keyword>
<feature type="transmembrane region" description="Helical" evidence="2">
    <location>
        <begin position="41"/>
        <end position="61"/>
    </location>
</feature>
<organism evidence="3 4">
    <name type="scientific">Melipona bicolor</name>
    <dbReference type="NCBI Taxonomy" id="60889"/>
    <lineage>
        <taxon>Eukaryota</taxon>
        <taxon>Metazoa</taxon>
        <taxon>Ecdysozoa</taxon>
        <taxon>Arthropoda</taxon>
        <taxon>Hexapoda</taxon>
        <taxon>Insecta</taxon>
        <taxon>Pterygota</taxon>
        <taxon>Neoptera</taxon>
        <taxon>Endopterygota</taxon>
        <taxon>Hymenoptera</taxon>
        <taxon>Apocrita</taxon>
        <taxon>Aculeata</taxon>
        <taxon>Apoidea</taxon>
        <taxon>Anthophila</taxon>
        <taxon>Apidae</taxon>
        <taxon>Melipona</taxon>
    </lineage>
</organism>
<sequence>MKAVNAKVVEKKRVAKNEEMKRITTEAENTARHILTFMPRLIYCVEFPLVLFCVGASFGIFPGMRPKMKNHYRAHQLSVWLRLVPELHRAGMEDVDSRHNLFRGHSDPSLYDGSVRPDPLSRISEEFKKKNITTEPPTTTDYNAATCVSYIQSTNLQNVHNASTDTLASLDAAGYAAYSTALSVTIAIGCSLLILNVLIFAGVYYQRDKTRLEVKSLQQQQMLNQQCGPRGFSELKQPPPPHSHFPGSGQVIVDVENEMLRRYSFFSKLPAIDPLFASREFTFTKQTSEVASYFE</sequence>
<feature type="transmembrane region" description="Helical" evidence="2">
    <location>
        <begin position="175"/>
        <end position="205"/>
    </location>
</feature>
<reference evidence="3" key="1">
    <citation type="submission" date="2021-10" db="EMBL/GenBank/DDBJ databases">
        <title>Melipona bicolor Genome sequencing and assembly.</title>
        <authorList>
            <person name="Araujo N.S."/>
            <person name="Arias M.C."/>
        </authorList>
    </citation>
    <scope>NUCLEOTIDE SEQUENCE</scope>
    <source>
        <strain evidence="3">USP_2M_L1-L4_2017</strain>
        <tissue evidence="3">Whole body</tissue>
    </source>
</reference>
<dbReference type="PANTHER" id="PTHR43903">
    <property type="entry name" value="NEUROLIGIN"/>
    <property type="match status" value="1"/>
</dbReference>